<name>A0ABT3NJQ0_9GAMM</name>
<sequence length="43" mass="4388">MAACLTAAVNVQANTSVESESNAQEVAPCTNGFDSVNVCQLLS</sequence>
<comment type="caution">
    <text evidence="1">The sequence shown here is derived from an EMBL/GenBank/DDBJ whole genome shotgun (WGS) entry which is preliminary data.</text>
</comment>
<evidence type="ECO:0000313" key="2">
    <source>
        <dbReference type="Proteomes" id="UP001209682"/>
    </source>
</evidence>
<dbReference type="RefSeq" id="WP_265465209.1">
    <property type="nucleotide sequence ID" value="NZ_JAPEQW010000013.1"/>
</dbReference>
<organism evidence="1 2">
    <name type="scientific">Acinetobacter entericus</name>
    <dbReference type="NCBI Taxonomy" id="2989714"/>
    <lineage>
        <taxon>Bacteria</taxon>
        <taxon>Pseudomonadati</taxon>
        <taxon>Pseudomonadota</taxon>
        <taxon>Gammaproteobacteria</taxon>
        <taxon>Moraxellales</taxon>
        <taxon>Moraxellaceae</taxon>
        <taxon>Acinetobacter</taxon>
    </lineage>
</organism>
<dbReference type="EMBL" id="JAPEQW010000013">
    <property type="protein sequence ID" value="MCW8039787.1"/>
    <property type="molecule type" value="Genomic_DNA"/>
</dbReference>
<protein>
    <submittedName>
        <fullName evidence="1">Uncharacterized protein</fullName>
    </submittedName>
</protein>
<keyword evidence="2" id="KW-1185">Reference proteome</keyword>
<dbReference type="Proteomes" id="UP001209682">
    <property type="component" value="Unassembled WGS sequence"/>
</dbReference>
<evidence type="ECO:0000313" key="1">
    <source>
        <dbReference type="EMBL" id="MCW8039787.1"/>
    </source>
</evidence>
<reference evidence="1 2" key="1">
    <citation type="submission" date="2022-11" db="EMBL/GenBank/DDBJ databases">
        <title>Acinetobacter entericus sp. nov., isolated from the gut of the plastic-eating larvae of the Coleoptera insect Zophobas atratus.</title>
        <authorList>
            <person name="Dong X."/>
            <person name="Yang Y."/>
        </authorList>
    </citation>
    <scope>NUCLEOTIDE SEQUENCE [LARGE SCALE GENOMIC DNA]</scope>
    <source>
        <strain evidence="1 2">BIT-DXN8</strain>
    </source>
</reference>
<proteinExistence type="predicted"/>
<accession>A0ABT3NJQ0</accession>
<gene>
    <name evidence="1" type="ORF">OKC24_11575</name>
</gene>